<reference evidence="1 2" key="1">
    <citation type="submission" date="2024-08" db="EMBL/GenBank/DDBJ databases">
        <authorList>
            <person name="Lu H."/>
        </authorList>
    </citation>
    <scope>NUCLEOTIDE SEQUENCE [LARGE SCALE GENOMIC DNA]</scope>
    <source>
        <strain evidence="1 2">DXS20W</strain>
    </source>
</reference>
<gene>
    <name evidence="1" type="ORF">ACG04Q_02000</name>
</gene>
<protein>
    <recommendedName>
        <fullName evidence="3">DUF3574 domain-containing protein</fullName>
    </recommendedName>
</protein>
<proteinExistence type="predicted"/>
<comment type="caution">
    <text evidence="1">The sequence shown here is derived from an EMBL/GenBank/DDBJ whole genome shotgun (WGS) entry which is preliminary data.</text>
</comment>
<evidence type="ECO:0000313" key="2">
    <source>
        <dbReference type="Proteomes" id="UP001606302"/>
    </source>
</evidence>
<dbReference type="EMBL" id="JBIGHX010000001">
    <property type="protein sequence ID" value="MFG6460325.1"/>
    <property type="molecule type" value="Genomic_DNA"/>
</dbReference>
<name>A0ABW7GEE8_9BURK</name>
<keyword evidence="2" id="KW-1185">Reference proteome</keyword>
<dbReference type="Proteomes" id="UP001606302">
    <property type="component" value="Unassembled WGS sequence"/>
</dbReference>
<sequence length="142" mass="15587">MLNRLLVLIALLPLAYLGWCTTHIPGGPDVDAANAVGRYIADGYGRFDDRRVVGRTGKGKIYYSSPGSDRHPTIVLYEITTPEDIGTIETLARQALVEFPYVRGVSLHFYKEQNLSFSAGGAAARGRETPFKKVSVKRESNA</sequence>
<evidence type="ECO:0000313" key="1">
    <source>
        <dbReference type="EMBL" id="MFG6460325.1"/>
    </source>
</evidence>
<accession>A0ABW7GEE8</accession>
<organism evidence="1 2">
    <name type="scientific">Pelomonas lactea</name>
    <dbReference type="NCBI Taxonomy" id="3299030"/>
    <lineage>
        <taxon>Bacteria</taxon>
        <taxon>Pseudomonadati</taxon>
        <taxon>Pseudomonadota</taxon>
        <taxon>Betaproteobacteria</taxon>
        <taxon>Burkholderiales</taxon>
        <taxon>Sphaerotilaceae</taxon>
        <taxon>Roseateles</taxon>
    </lineage>
</organism>
<dbReference type="RefSeq" id="WP_394509136.1">
    <property type="nucleotide sequence ID" value="NZ_JBIGHX010000001.1"/>
</dbReference>
<evidence type="ECO:0008006" key="3">
    <source>
        <dbReference type="Google" id="ProtNLM"/>
    </source>
</evidence>